<keyword evidence="5" id="KW-0768">Sushi</keyword>
<reference evidence="6" key="1">
    <citation type="submission" date="2022-03" db="EMBL/GenBank/DDBJ databases">
        <authorList>
            <person name="Martin C."/>
        </authorList>
    </citation>
    <scope>NUCLEOTIDE SEQUENCE</scope>
</reference>
<dbReference type="EMBL" id="CAIIXF020000008">
    <property type="protein sequence ID" value="CAH1791537.1"/>
    <property type="molecule type" value="Genomic_DNA"/>
</dbReference>
<proteinExistence type="predicted"/>
<organism evidence="6 7">
    <name type="scientific">Owenia fusiformis</name>
    <name type="common">Polychaete worm</name>
    <dbReference type="NCBI Taxonomy" id="6347"/>
    <lineage>
        <taxon>Eukaryota</taxon>
        <taxon>Metazoa</taxon>
        <taxon>Spiralia</taxon>
        <taxon>Lophotrochozoa</taxon>
        <taxon>Annelida</taxon>
        <taxon>Polychaeta</taxon>
        <taxon>Sedentaria</taxon>
        <taxon>Canalipalpata</taxon>
        <taxon>Sabellida</taxon>
        <taxon>Oweniida</taxon>
        <taxon>Oweniidae</taxon>
        <taxon>Owenia</taxon>
    </lineage>
</organism>
<dbReference type="InterPro" id="IPR035976">
    <property type="entry name" value="Sushi/SCR/CCP_sf"/>
</dbReference>
<protein>
    <submittedName>
        <fullName evidence="6">Uncharacterized protein</fullName>
    </submittedName>
</protein>
<dbReference type="PROSITE" id="PS50923">
    <property type="entry name" value="SUSHI"/>
    <property type="match status" value="5"/>
</dbReference>
<evidence type="ECO:0000256" key="5">
    <source>
        <dbReference type="PROSITE-ProRule" id="PRU00302"/>
    </source>
</evidence>
<evidence type="ECO:0000313" key="6">
    <source>
        <dbReference type="EMBL" id="CAH1791537.1"/>
    </source>
</evidence>
<dbReference type="SMART" id="SM00032">
    <property type="entry name" value="CCP"/>
    <property type="match status" value="6"/>
</dbReference>
<dbReference type="Proteomes" id="UP000749559">
    <property type="component" value="Unassembled WGS sequence"/>
</dbReference>
<dbReference type="OrthoDB" id="6102961at2759"/>
<keyword evidence="1" id="KW-0732">Signal</keyword>
<sequence length="483" mass="53306">MHNMLGYVLLYYLVCNIDYVLCEDACAALSIQNGIVEVTLGYTLGSVATFTCNNGYYIIGPASKTCKLNKNGRPIWLPGRIPVCWEEGIIEHCPLLPPLPDHLSITTESYHENGIYKPKDHVWFSCDDGYFLSGTTYMKCKSSLRWKNSVPTCTEITCPDISPLPDRLFITEGVSINNSWGNQVSFKCAAGYYINGHATITCIDGTDPTMAVGRWSDPLPTCEAINCSILGDCNGHGTCIGPNVCQCQSGWQGDDCSQAESCDVLPYIQNGYITYSYWVLGVGITATYACYSPYHLNDPSLSMRECTNNGNNLIWDGKAPECVALKACSTLPFIPNGNIKYSDDRKVPGSEAHYTCRPPYVISDPSKTMRRCTEELVWDGTTPECKISVSNTCCCPKLPSCLHGYVNVTGYEVGDTAKYGCYQGFIPDGVRECMPGLQWSGSHTCCKQDISCDVTLKEYYFPDLTNCTQYYHCSVEGVAELKV</sequence>
<dbReference type="SUPFAM" id="SSF57535">
    <property type="entry name" value="Complement control module/SCR domain"/>
    <property type="match status" value="6"/>
</dbReference>
<dbReference type="PANTHER" id="PTHR45656">
    <property type="entry name" value="PROTEIN CBR-CLEC-78"/>
    <property type="match status" value="1"/>
</dbReference>
<evidence type="ECO:0000256" key="4">
    <source>
        <dbReference type="PROSITE-ProRule" id="PRU00076"/>
    </source>
</evidence>
<dbReference type="PROSITE" id="PS01186">
    <property type="entry name" value="EGF_2"/>
    <property type="match status" value="1"/>
</dbReference>
<evidence type="ECO:0000313" key="7">
    <source>
        <dbReference type="Proteomes" id="UP000749559"/>
    </source>
</evidence>
<dbReference type="Gene3D" id="2.10.70.10">
    <property type="entry name" value="Complement Module, domain 1"/>
    <property type="match status" value="6"/>
</dbReference>
<feature type="non-terminal residue" evidence="6">
    <location>
        <position position="1"/>
    </location>
</feature>
<keyword evidence="2" id="KW-0677">Repeat</keyword>
<dbReference type="Pfam" id="PF00084">
    <property type="entry name" value="Sushi"/>
    <property type="match status" value="6"/>
</dbReference>
<evidence type="ECO:0000256" key="3">
    <source>
        <dbReference type="ARBA" id="ARBA00023157"/>
    </source>
</evidence>
<gene>
    <name evidence="6" type="ORF">OFUS_LOCUS16612</name>
</gene>
<feature type="disulfide bond" evidence="5">
    <location>
        <begin position="126"/>
        <end position="153"/>
    </location>
</feature>
<dbReference type="InterPro" id="IPR051277">
    <property type="entry name" value="SEZ6_CSMD_C4BPB_Regulators"/>
</dbReference>
<comment type="caution">
    <text evidence="6">The sequence shown here is derived from an EMBL/GenBank/DDBJ whole genome shotgun (WGS) entry which is preliminary data.</text>
</comment>
<feature type="disulfide bond" evidence="4">
    <location>
        <begin position="247"/>
        <end position="256"/>
    </location>
</feature>
<evidence type="ECO:0000256" key="1">
    <source>
        <dbReference type="ARBA" id="ARBA00022729"/>
    </source>
</evidence>
<dbReference type="PANTHER" id="PTHR45656:SF4">
    <property type="entry name" value="PROTEIN CBR-CLEC-78"/>
    <property type="match status" value="1"/>
</dbReference>
<dbReference type="AlphaFoldDB" id="A0A8J1XX85"/>
<dbReference type="InterPro" id="IPR000436">
    <property type="entry name" value="Sushi_SCR_CCP_dom"/>
</dbReference>
<dbReference type="PROSITE" id="PS50026">
    <property type="entry name" value="EGF_3"/>
    <property type="match status" value="1"/>
</dbReference>
<dbReference type="PROSITE" id="PS00022">
    <property type="entry name" value="EGF_1"/>
    <property type="match status" value="1"/>
</dbReference>
<dbReference type="InterPro" id="IPR000742">
    <property type="entry name" value="EGF"/>
</dbReference>
<dbReference type="Gene3D" id="2.10.25.10">
    <property type="entry name" value="Laminin"/>
    <property type="match status" value="1"/>
</dbReference>
<comment type="caution">
    <text evidence="4">Lacks conserved residue(s) required for the propagation of feature annotation.</text>
</comment>
<keyword evidence="4" id="KW-0245">EGF-like domain</keyword>
<evidence type="ECO:0000256" key="2">
    <source>
        <dbReference type="ARBA" id="ARBA00022737"/>
    </source>
</evidence>
<keyword evidence="7" id="KW-1185">Reference proteome</keyword>
<name>A0A8J1XX85_OWEFU</name>
<dbReference type="Pfam" id="PF23106">
    <property type="entry name" value="EGF_Teneurin"/>
    <property type="match status" value="1"/>
</dbReference>
<accession>A0A8J1XX85</accession>
<keyword evidence="3 4" id="KW-1015">Disulfide bond</keyword>
<dbReference type="CDD" id="cd00033">
    <property type="entry name" value="CCP"/>
    <property type="match status" value="6"/>
</dbReference>